<reference evidence="1 2" key="1">
    <citation type="submission" date="2021-06" db="EMBL/GenBank/DDBJ databases">
        <title>Caerostris extrusa draft genome.</title>
        <authorList>
            <person name="Kono N."/>
            <person name="Arakawa K."/>
        </authorList>
    </citation>
    <scope>NUCLEOTIDE SEQUENCE [LARGE SCALE GENOMIC DNA]</scope>
</reference>
<comment type="caution">
    <text evidence="1">The sequence shown here is derived from an EMBL/GenBank/DDBJ whole genome shotgun (WGS) entry which is preliminary data.</text>
</comment>
<dbReference type="Proteomes" id="UP001054945">
    <property type="component" value="Unassembled WGS sequence"/>
</dbReference>
<protein>
    <submittedName>
        <fullName evidence="1">Uncharacterized protein</fullName>
    </submittedName>
</protein>
<evidence type="ECO:0000313" key="1">
    <source>
        <dbReference type="EMBL" id="GIY22721.1"/>
    </source>
</evidence>
<gene>
    <name evidence="1" type="ORF">CEXT_587311</name>
</gene>
<keyword evidence="2" id="KW-1185">Reference proteome</keyword>
<dbReference type="EMBL" id="BPLR01008186">
    <property type="protein sequence ID" value="GIY22721.1"/>
    <property type="molecule type" value="Genomic_DNA"/>
</dbReference>
<sequence length="81" mass="9110">MVCNDSMTYHTQISSPSFYQPQMTANETGVPLPIFQTAFLSSAERRVRTKDEHFHLKSFALSMPNPTTAVSQTSKTFSGRH</sequence>
<proteinExistence type="predicted"/>
<name>A0AAV4RQV6_CAEEX</name>
<evidence type="ECO:0000313" key="2">
    <source>
        <dbReference type="Proteomes" id="UP001054945"/>
    </source>
</evidence>
<dbReference type="AlphaFoldDB" id="A0AAV4RQV6"/>
<accession>A0AAV4RQV6</accession>
<organism evidence="1 2">
    <name type="scientific">Caerostris extrusa</name>
    <name type="common">Bark spider</name>
    <name type="synonym">Caerostris bankana</name>
    <dbReference type="NCBI Taxonomy" id="172846"/>
    <lineage>
        <taxon>Eukaryota</taxon>
        <taxon>Metazoa</taxon>
        <taxon>Ecdysozoa</taxon>
        <taxon>Arthropoda</taxon>
        <taxon>Chelicerata</taxon>
        <taxon>Arachnida</taxon>
        <taxon>Araneae</taxon>
        <taxon>Araneomorphae</taxon>
        <taxon>Entelegynae</taxon>
        <taxon>Araneoidea</taxon>
        <taxon>Araneidae</taxon>
        <taxon>Caerostris</taxon>
    </lineage>
</organism>